<dbReference type="PANTHER" id="PTHR14218">
    <property type="entry name" value="PROTEASE S8 TRIPEPTIDYL PEPTIDASE I CLN2"/>
    <property type="match status" value="1"/>
</dbReference>
<dbReference type="GO" id="GO:0004252">
    <property type="term" value="F:serine-type endopeptidase activity"/>
    <property type="evidence" value="ECO:0007669"/>
    <property type="project" value="InterPro"/>
</dbReference>
<comment type="cofactor">
    <cofactor evidence="1">
        <name>Ca(2+)</name>
        <dbReference type="ChEBI" id="CHEBI:29108"/>
    </cofactor>
</comment>
<evidence type="ECO:0000256" key="1">
    <source>
        <dbReference type="ARBA" id="ARBA00001913"/>
    </source>
</evidence>
<keyword evidence="4" id="KW-0378">Hydrolase</keyword>
<organism evidence="10 11">
    <name type="scientific">Peterkaempfera bronchialis</name>
    <dbReference type="NCBI Taxonomy" id="2126346"/>
    <lineage>
        <taxon>Bacteria</taxon>
        <taxon>Bacillati</taxon>
        <taxon>Actinomycetota</taxon>
        <taxon>Actinomycetes</taxon>
        <taxon>Kitasatosporales</taxon>
        <taxon>Streptomycetaceae</taxon>
        <taxon>Peterkaempfera</taxon>
    </lineage>
</organism>
<keyword evidence="7" id="KW-0865">Zymogen</keyword>
<dbReference type="Pfam" id="PF00082">
    <property type="entry name" value="Peptidase_S8"/>
    <property type="match status" value="1"/>
</dbReference>
<keyword evidence="5" id="KW-0720">Serine protease</keyword>
<dbReference type="Proteomes" id="UP000249340">
    <property type="component" value="Chromosome"/>
</dbReference>
<feature type="signal peptide" evidence="8">
    <location>
        <begin position="1"/>
        <end position="34"/>
    </location>
</feature>
<dbReference type="PROSITE" id="PS51695">
    <property type="entry name" value="SEDOLISIN"/>
    <property type="match status" value="1"/>
</dbReference>
<evidence type="ECO:0000256" key="2">
    <source>
        <dbReference type="ARBA" id="ARBA00022670"/>
    </source>
</evidence>
<dbReference type="GO" id="GO:0006508">
    <property type="term" value="P:proteolysis"/>
    <property type="evidence" value="ECO:0007669"/>
    <property type="project" value="UniProtKB-KW"/>
</dbReference>
<dbReference type="OrthoDB" id="3846088at2"/>
<feature type="chain" id="PRO_5016740396" evidence="8">
    <location>
        <begin position="35"/>
        <end position="650"/>
    </location>
</feature>
<keyword evidence="11" id="KW-1185">Reference proteome</keyword>
<dbReference type="AlphaFoldDB" id="A0A345SSF0"/>
<keyword evidence="3" id="KW-0479">Metal-binding</keyword>
<protein>
    <submittedName>
        <fullName evidence="10">Serine protease</fullName>
    </submittedName>
</protein>
<feature type="domain" description="Peptidase S53" evidence="9">
    <location>
        <begin position="236"/>
        <end position="648"/>
    </location>
</feature>
<gene>
    <name evidence="10" type="ORF">C7M71_003420</name>
</gene>
<accession>A0A345SSF0</accession>
<dbReference type="GO" id="GO:0008240">
    <property type="term" value="F:tripeptidyl-peptidase activity"/>
    <property type="evidence" value="ECO:0007669"/>
    <property type="project" value="TreeGrafter"/>
</dbReference>
<evidence type="ECO:0000313" key="10">
    <source>
        <dbReference type="EMBL" id="AXI76655.1"/>
    </source>
</evidence>
<dbReference type="Gene3D" id="3.40.50.200">
    <property type="entry name" value="Peptidase S8/S53 domain"/>
    <property type="match status" value="1"/>
</dbReference>
<evidence type="ECO:0000256" key="5">
    <source>
        <dbReference type="ARBA" id="ARBA00022825"/>
    </source>
</evidence>
<dbReference type="InterPro" id="IPR030400">
    <property type="entry name" value="Sedolisin_dom"/>
</dbReference>
<evidence type="ECO:0000313" key="11">
    <source>
        <dbReference type="Proteomes" id="UP000249340"/>
    </source>
</evidence>
<sequence>MRSTRSRRRVSVQAAAVLLPVASSLLVWGPPAQAADRVPLAGARPDWATARADRGGIPAQTTVSSRVYLAGRDPQGLARYAQAVSDPKSPLYQKYLSPQQVRERFGTSSGQRAAVTSWLTSSGLRITAATPRYVAFQGSATATDRAFGTRLHGYATSGSTYFAPSSIPSVPAALKDAVLGVAGLDDAPRQAGRAEALPGPGSAFVDAGPFSTYYGSTVDKKLPKAFGIQPPAPVRGYTGKQLRAVYGGTASGLTGKGVKVAVLDAYASPTLASDAATYAARNGDQPYRPHQLTQSLPKSYNDIKACDASGWYGEESMDVEAVHAVAPDADIVYVGAASCNDDDLVDATARIVDHHLADIVSNSWGDAESDAPDGGPKVYDRLFMEGAVEGIGFYFSSGDDGDQLASSGTKQIDYPSDSPWVTTVGGTSLAVGKNDQYLFETGWGTAEARLSADGKQWKHLPGTFTGGSGGGTSRFYAQPSYQRGIVPDALARAHGGTRHRTVPDIAAVADPATGFLVGQTQRWSDGSVRYGESRAGGTSLAAPVIAAVQAMAQQARGGVPIGFANPSIYARYGSSAYHDVTDHPLGADKTLAVARVDYANNENARRGTTTSLEILGKDSSLSATRGYDDVTGVGSPGADYLKSFLPGQRG</sequence>
<dbReference type="GO" id="GO:0046872">
    <property type="term" value="F:metal ion binding"/>
    <property type="evidence" value="ECO:0007669"/>
    <property type="project" value="UniProtKB-KW"/>
</dbReference>
<dbReference type="PROSITE" id="PS00138">
    <property type="entry name" value="SUBTILASE_SER"/>
    <property type="match status" value="1"/>
</dbReference>
<dbReference type="SUPFAM" id="SSF52743">
    <property type="entry name" value="Subtilisin-like"/>
    <property type="match status" value="1"/>
</dbReference>
<dbReference type="InterPro" id="IPR000209">
    <property type="entry name" value="Peptidase_S8/S53_dom"/>
</dbReference>
<name>A0A345SSF0_9ACTN</name>
<evidence type="ECO:0000256" key="7">
    <source>
        <dbReference type="ARBA" id="ARBA00023145"/>
    </source>
</evidence>
<dbReference type="InterPro" id="IPR015366">
    <property type="entry name" value="S53_propep"/>
</dbReference>
<evidence type="ECO:0000256" key="3">
    <source>
        <dbReference type="ARBA" id="ARBA00022723"/>
    </source>
</evidence>
<dbReference type="PROSITE" id="PS51318">
    <property type="entry name" value="TAT"/>
    <property type="match status" value="1"/>
</dbReference>
<evidence type="ECO:0000256" key="8">
    <source>
        <dbReference type="SAM" id="SignalP"/>
    </source>
</evidence>
<dbReference type="InterPro" id="IPR050819">
    <property type="entry name" value="Tripeptidyl-peptidase_I"/>
</dbReference>
<dbReference type="InterPro" id="IPR006311">
    <property type="entry name" value="TAT_signal"/>
</dbReference>
<dbReference type="CDD" id="cd04056">
    <property type="entry name" value="Peptidases_S53"/>
    <property type="match status" value="1"/>
</dbReference>
<dbReference type="SUPFAM" id="SSF54897">
    <property type="entry name" value="Protease propeptides/inhibitors"/>
    <property type="match status" value="1"/>
</dbReference>
<evidence type="ECO:0000259" key="9">
    <source>
        <dbReference type="PROSITE" id="PS51695"/>
    </source>
</evidence>
<dbReference type="CDD" id="cd11377">
    <property type="entry name" value="Pro-peptidase_S53"/>
    <property type="match status" value="1"/>
</dbReference>
<dbReference type="PANTHER" id="PTHR14218:SF15">
    <property type="entry name" value="TRIPEPTIDYL-PEPTIDASE 1"/>
    <property type="match status" value="1"/>
</dbReference>
<evidence type="ECO:0000256" key="4">
    <source>
        <dbReference type="ARBA" id="ARBA00022801"/>
    </source>
</evidence>
<dbReference type="RefSeq" id="WP_111494093.1">
    <property type="nucleotide sequence ID" value="NZ_CP031264.1"/>
</dbReference>
<proteinExistence type="predicted"/>
<dbReference type="SMART" id="SM00944">
    <property type="entry name" value="Pro-kuma_activ"/>
    <property type="match status" value="1"/>
</dbReference>
<reference evidence="11" key="1">
    <citation type="submission" date="2018-07" db="EMBL/GenBank/DDBJ databases">
        <title>Streptacidiphilus bronchialis DSM 106435 chromosome.</title>
        <authorList>
            <person name="Batra D."/>
            <person name="Gulvik C.A."/>
        </authorList>
    </citation>
    <scope>NUCLEOTIDE SEQUENCE [LARGE SCALE GENOMIC DNA]</scope>
    <source>
        <strain evidence="11">DSM 106435</strain>
    </source>
</reference>
<keyword evidence="6" id="KW-0106">Calcium</keyword>
<dbReference type="InterPro" id="IPR023828">
    <property type="entry name" value="Peptidase_S8_Ser-AS"/>
</dbReference>
<keyword evidence="8" id="KW-0732">Signal</keyword>
<dbReference type="InterPro" id="IPR036852">
    <property type="entry name" value="Peptidase_S8/S53_dom_sf"/>
</dbReference>
<dbReference type="EMBL" id="CP031264">
    <property type="protein sequence ID" value="AXI76655.1"/>
    <property type="molecule type" value="Genomic_DNA"/>
</dbReference>
<dbReference type="KEGG" id="stri:C7M71_003420"/>
<evidence type="ECO:0000256" key="6">
    <source>
        <dbReference type="ARBA" id="ARBA00022837"/>
    </source>
</evidence>
<keyword evidence="2 10" id="KW-0645">Protease</keyword>
<dbReference type="Pfam" id="PF09286">
    <property type="entry name" value="Pro-kuma_activ"/>
    <property type="match status" value="1"/>
</dbReference>